<evidence type="ECO:0000313" key="1">
    <source>
        <dbReference type="EMBL" id="KAF9608248.1"/>
    </source>
</evidence>
<dbReference type="EMBL" id="JADFTS010000004">
    <property type="protein sequence ID" value="KAF9608248.1"/>
    <property type="molecule type" value="Genomic_DNA"/>
</dbReference>
<name>A0A835I358_9MAGN</name>
<proteinExistence type="predicted"/>
<dbReference type="OrthoDB" id="1914670at2759"/>
<sequence>MASEAKLEFLMALIGSHFSAEPLCEIRVVVVVSSAPTLSIEEFYVPALDKFSNDVSNTTILFGLKLHSCETTYIKTLNVTLYFGENPSVPVGFVSIPGFYQRSCKETVHRRETVTTVGLPWETAMREAFKGGTTVFQVHVETIVTAKWSFTARLIMLKGNVTVGDQGYMLKSSTSVQVSEFANKQELFAVFVFVFLGMSLRYCLEPPPRCLFRRNRPSKLKAQ</sequence>
<dbReference type="Proteomes" id="UP000631114">
    <property type="component" value="Unassembled WGS sequence"/>
</dbReference>
<dbReference type="AlphaFoldDB" id="A0A835I358"/>
<evidence type="ECO:0000313" key="2">
    <source>
        <dbReference type="Proteomes" id="UP000631114"/>
    </source>
</evidence>
<keyword evidence="2" id="KW-1185">Reference proteome</keyword>
<accession>A0A835I358</accession>
<gene>
    <name evidence="1" type="ORF">IFM89_008533</name>
</gene>
<protein>
    <submittedName>
        <fullName evidence="1">Uncharacterized protein</fullName>
    </submittedName>
</protein>
<organism evidence="1 2">
    <name type="scientific">Coptis chinensis</name>
    <dbReference type="NCBI Taxonomy" id="261450"/>
    <lineage>
        <taxon>Eukaryota</taxon>
        <taxon>Viridiplantae</taxon>
        <taxon>Streptophyta</taxon>
        <taxon>Embryophyta</taxon>
        <taxon>Tracheophyta</taxon>
        <taxon>Spermatophyta</taxon>
        <taxon>Magnoliopsida</taxon>
        <taxon>Ranunculales</taxon>
        <taxon>Ranunculaceae</taxon>
        <taxon>Coptidoideae</taxon>
        <taxon>Coptis</taxon>
    </lineage>
</organism>
<comment type="caution">
    <text evidence="1">The sequence shown here is derived from an EMBL/GenBank/DDBJ whole genome shotgun (WGS) entry which is preliminary data.</text>
</comment>
<reference evidence="1 2" key="1">
    <citation type="submission" date="2020-10" db="EMBL/GenBank/DDBJ databases">
        <title>The Coptis chinensis genome and diversification of protoberbering-type alkaloids.</title>
        <authorList>
            <person name="Wang B."/>
            <person name="Shu S."/>
            <person name="Song C."/>
            <person name="Liu Y."/>
        </authorList>
    </citation>
    <scope>NUCLEOTIDE SEQUENCE [LARGE SCALE GENOMIC DNA]</scope>
    <source>
        <strain evidence="1">HL-2020</strain>
        <tissue evidence="1">Leaf</tissue>
    </source>
</reference>